<dbReference type="SUPFAM" id="SSF140990">
    <property type="entry name" value="FtsH protease domain-like"/>
    <property type="match status" value="1"/>
</dbReference>
<proteinExistence type="predicted"/>
<dbReference type="STRING" id="1196353.SAMN05444921_1449"/>
<sequence length="126" mass="14517">MSLRSTAEHEAAHAVVARHYRVPVHEVWVDPRTLAGRTECAKTSLQQTAVILAAGDLWCRELSALPYEDRACSDLRRFERDHGFQQLWHVEREARRILTQHREAVLGFAARLVREQHIVLTRSRAA</sequence>
<dbReference type="EMBL" id="FNHI01000044">
    <property type="protein sequence ID" value="SDN81409.1"/>
    <property type="molecule type" value="Genomic_DNA"/>
</dbReference>
<dbReference type="RefSeq" id="WP_093662626.1">
    <property type="nucleotide sequence ID" value="NZ_FNHI01000044.1"/>
</dbReference>
<dbReference type="GO" id="GO:0006508">
    <property type="term" value="P:proteolysis"/>
    <property type="evidence" value="ECO:0007669"/>
    <property type="project" value="InterPro"/>
</dbReference>
<evidence type="ECO:0000313" key="1">
    <source>
        <dbReference type="EMBL" id="SDN81409.1"/>
    </source>
</evidence>
<accession>A0A1H0EGL8</accession>
<dbReference type="GeneID" id="40834430"/>
<reference evidence="2" key="1">
    <citation type="submission" date="2016-10" db="EMBL/GenBank/DDBJ databases">
        <authorList>
            <person name="Varghese N."/>
            <person name="Submissions S."/>
        </authorList>
    </citation>
    <scope>NUCLEOTIDE SEQUENCE [LARGE SCALE GENOMIC DNA]</scope>
    <source>
        <strain evidence="2">CGMCC 4.7042</strain>
    </source>
</reference>
<dbReference type="GO" id="GO:0004222">
    <property type="term" value="F:metalloendopeptidase activity"/>
    <property type="evidence" value="ECO:0007669"/>
    <property type="project" value="InterPro"/>
</dbReference>
<dbReference type="AlphaFoldDB" id="A0A1H0EGL8"/>
<dbReference type="GO" id="GO:0005524">
    <property type="term" value="F:ATP binding"/>
    <property type="evidence" value="ECO:0007669"/>
    <property type="project" value="InterPro"/>
</dbReference>
<dbReference type="Proteomes" id="UP000199063">
    <property type="component" value="Unassembled WGS sequence"/>
</dbReference>
<gene>
    <name evidence="1" type="ORF">SAMN05444921_1449</name>
</gene>
<protein>
    <recommendedName>
        <fullName evidence="3">Peptidase family M41</fullName>
    </recommendedName>
</protein>
<evidence type="ECO:0000313" key="2">
    <source>
        <dbReference type="Proteomes" id="UP000199063"/>
    </source>
</evidence>
<evidence type="ECO:0008006" key="3">
    <source>
        <dbReference type="Google" id="ProtNLM"/>
    </source>
</evidence>
<organism evidence="1 2">
    <name type="scientific">Streptomyces wuyuanensis</name>
    <dbReference type="NCBI Taxonomy" id="1196353"/>
    <lineage>
        <taxon>Bacteria</taxon>
        <taxon>Bacillati</taxon>
        <taxon>Actinomycetota</taxon>
        <taxon>Actinomycetes</taxon>
        <taxon>Kitasatosporales</taxon>
        <taxon>Streptomycetaceae</taxon>
        <taxon>Streptomyces</taxon>
    </lineage>
</organism>
<dbReference type="GO" id="GO:0004176">
    <property type="term" value="F:ATP-dependent peptidase activity"/>
    <property type="evidence" value="ECO:0007669"/>
    <property type="project" value="InterPro"/>
</dbReference>
<keyword evidence="2" id="KW-1185">Reference proteome</keyword>
<name>A0A1H0EGL8_9ACTN</name>
<dbReference type="InterPro" id="IPR037219">
    <property type="entry name" value="Peptidase_M41-like"/>
</dbReference>